<dbReference type="RefSeq" id="WP_081197212.1">
    <property type="nucleotide sequence ID" value="NZ_FOCZ01000010.1"/>
</dbReference>
<gene>
    <name evidence="2" type="ORF">A4H97_20695</name>
</gene>
<sequence length="261" mass="29910">MAITEKNTWNTSLYDKKHDFVFKYGEYLVQQLLTPQEGERILDIGCGTGYLTSLIAASGAMVTGMDSSIDMIAKARNEYPHLPFRLASVTDFDFNETFDALFSNAVLHWVTEKEQAIQCMYKNLRPGGRLVLEMGGKGNVQLIMRALNNALKAFGYPQNADREHEIWYYPSLSEYTGLLEKQGFRVTYAAHYNRETELKDAADGIRDWVQMFCGALLEGVDAEAKEKILENAQETLRLTQFRNQKWYADYKRLRVVAIKEN</sequence>
<feature type="domain" description="Methyltransferase type 11" evidence="1">
    <location>
        <begin position="42"/>
        <end position="132"/>
    </location>
</feature>
<protein>
    <submittedName>
        <fullName evidence="2">Methyltransferase type 11</fullName>
    </submittedName>
</protein>
<dbReference type="SUPFAM" id="SSF53335">
    <property type="entry name" value="S-adenosyl-L-methionine-dependent methyltransferases"/>
    <property type="match status" value="1"/>
</dbReference>
<comment type="caution">
    <text evidence="2">The sequence shown here is derived from an EMBL/GenBank/DDBJ whole genome shotgun (WGS) entry which is preliminary data.</text>
</comment>
<reference evidence="3" key="1">
    <citation type="submission" date="2016-04" db="EMBL/GenBank/DDBJ databases">
        <authorList>
            <person name="Chen L."/>
            <person name="Zhuang W."/>
            <person name="Wang G."/>
        </authorList>
    </citation>
    <scope>NUCLEOTIDE SEQUENCE [LARGE SCALE GENOMIC DNA]</scope>
    <source>
        <strain evidence="3">17621</strain>
    </source>
</reference>
<dbReference type="AlphaFoldDB" id="A0A1V9FC92"/>
<keyword evidence="2" id="KW-0808">Transferase</keyword>
<dbReference type="Pfam" id="PF08241">
    <property type="entry name" value="Methyltransf_11"/>
    <property type="match status" value="1"/>
</dbReference>
<evidence type="ECO:0000259" key="1">
    <source>
        <dbReference type="Pfam" id="PF08241"/>
    </source>
</evidence>
<dbReference type="InterPro" id="IPR013216">
    <property type="entry name" value="Methyltransf_11"/>
</dbReference>
<organism evidence="2 3">
    <name type="scientific">Niastella yeongjuensis</name>
    <dbReference type="NCBI Taxonomy" id="354355"/>
    <lineage>
        <taxon>Bacteria</taxon>
        <taxon>Pseudomonadati</taxon>
        <taxon>Bacteroidota</taxon>
        <taxon>Chitinophagia</taxon>
        <taxon>Chitinophagales</taxon>
        <taxon>Chitinophagaceae</taxon>
        <taxon>Niastella</taxon>
    </lineage>
</organism>
<dbReference type="Gene3D" id="3.40.50.150">
    <property type="entry name" value="Vaccinia Virus protein VP39"/>
    <property type="match status" value="1"/>
</dbReference>
<dbReference type="STRING" id="354355.SAMN05660816_04936"/>
<dbReference type="EMBL" id="LVXG01000002">
    <property type="protein sequence ID" value="OQP56005.1"/>
    <property type="molecule type" value="Genomic_DNA"/>
</dbReference>
<dbReference type="PANTHER" id="PTHR43861">
    <property type="entry name" value="TRANS-ACONITATE 2-METHYLTRANSFERASE-RELATED"/>
    <property type="match status" value="1"/>
</dbReference>
<proteinExistence type="predicted"/>
<keyword evidence="2" id="KW-0489">Methyltransferase</keyword>
<evidence type="ECO:0000313" key="3">
    <source>
        <dbReference type="Proteomes" id="UP000192610"/>
    </source>
</evidence>
<dbReference type="Proteomes" id="UP000192610">
    <property type="component" value="Unassembled WGS sequence"/>
</dbReference>
<dbReference type="OrthoDB" id="9789123at2"/>
<dbReference type="PANTHER" id="PTHR43861:SF1">
    <property type="entry name" value="TRANS-ACONITATE 2-METHYLTRANSFERASE"/>
    <property type="match status" value="1"/>
</dbReference>
<dbReference type="InterPro" id="IPR029063">
    <property type="entry name" value="SAM-dependent_MTases_sf"/>
</dbReference>
<keyword evidence="3" id="KW-1185">Reference proteome</keyword>
<dbReference type="GO" id="GO:0032259">
    <property type="term" value="P:methylation"/>
    <property type="evidence" value="ECO:0007669"/>
    <property type="project" value="UniProtKB-KW"/>
</dbReference>
<evidence type="ECO:0000313" key="2">
    <source>
        <dbReference type="EMBL" id="OQP56005.1"/>
    </source>
</evidence>
<dbReference type="GO" id="GO:0008757">
    <property type="term" value="F:S-adenosylmethionine-dependent methyltransferase activity"/>
    <property type="evidence" value="ECO:0007669"/>
    <property type="project" value="InterPro"/>
</dbReference>
<name>A0A1V9FC92_9BACT</name>
<dbReference type="CDD" id="cd02440">
    <property type="entry name" value="AdoMet_MTases"/>
    <property type="match status" value="1"/>
</dbReference>
<accession>A0A1V9FC92</accession>